<dbReference type="GO" id="GO:0006355">
    <property type="term" value="P:regulation of DNA-templated transcription"/>
    <property type="evidence" value="ECO:0007669"/>
    <property type="project" value="InterPro"/>
</dbReference>
<dbReference type="AlphaFoldDB" id="A0AAJ6DBP3"/>
<feature type="domain" description="HTH luxR-type" evidence="4">
    <location>
        <begin position="38"/>
        <end position="103"/>
    </location>
</feature>
<evidence type="ECO:0000259" key="4">
    <source>
        <dbReference type="PROSITE" id="PS50043"/>
    </source>
</evidence>
<keyword evidence="2" id="KW-0238">DNA-binding</keyword>
<dbReference type="Gene3D" id="3.40.50.2300">
    <property type="match status" value="1"/>
</dbReference>
<dbReference type="PROSITE" id="PS50043">
    <property type="entry name" value="HTH_LUXR_2"/>
    <property type="match status" value="1"/>
</dbReference>
<evidence type="ECO:0000313" key="5">
    <source>
        <dbReference type="EMBL" id="WGH92624.1"/>
    </source>
</evidence>
<dbReference type="PANTHER" id="PTHR44688">
    <property type="entry name" value="DNA-BINDING TRANSCRIPTIONAL ACTIVATOR DEVR_DOSR"/>
    <property type="match status" value="1"/>
</dbReference>
<dbReference type="RefSeq" id="WP_279674631.1">
    <property type="nucleotide sequence ID" value="NZ_CP122566.1"/>
</dbReference>
<keyword evidence="1" id="KW-0805">Transcription regulation</keyword>
<dbReference type="PANTHER" id="PTHR44688:SF16">
    <property type="entry name" value="DNA-BINDING TRANSCRIPTIONAL ACTIVATOR DEVR_DOSR"/>
    <property type="match status" value="1"/>
</dbReference>
<name>A0AAJ6DBP3_9MICC</name>
<evidence type="ECO:0000313" key="6">
    <source>
        <dbReference type="Proteomes" id="UP001224674"/>
    </source>
</evidence>
<dbReference type="InterPro" id="IPR000792">
    <property type="entry name" value="Tscrpt_reg_LuxR_C"/>
</dbReference>
<dbReference type="SMART" id="SM00421">
    <property type="entry name" value="HTH_LUXR"/>
    <property type="match status" value="1"/>
</dbReference>
<evidence type="ECO:0000256" key="2">
    <source>
        <dbReference type="ARBA" id="ARBA00023125"/>
    </source>
</evidence>
<protein>
    <submittedName>
        <fullName evidence="5">LuxR C-terminal-related transcriptional regulator</fullName>
    </submittedName>
</protein>
<keyword evidence="6" id="KW-1185">Reference proteome</keyword>
<proteinExistence type="predicted"/>
<dbReference type="Proteomes" id="UP001224674">
    <property type="component" value="Chromosome"/>
</dbReference>
<sequence length="108" mass="12129">MKYQSPQALVDTVRATLAGQRVWAEPLAGAQFTEIITDVLESAALTRRETEVLGLMVRRLGNEEIARKLVISLSTVKSHVSRVLHKLGYRDRKELMADVVVQSNRVSR</sequence>
<dbReference type="CDD" id="cd06170">
    <property type="entry name" value="LuxR_C_like"/>
    <property type="match status" value="1"/>
</dbReference>
<evidence type="ECO:0000256" key="1">
    <source>
        <dbReference type="ARBA" id="ARBA00023015"/>
    </source>
</evidence>
<dbReference type="PRINTS" id="PR00038">
    <property type="entry name" value="HTHLUXR"/>
</dbReference>
<dbReference type="SUPFAM" id="SSF46894">
    <property type="entry name" value="C-terminal effector domain of the bipartite response regulators"/>
    <property type="match status" value="1"/>
</dbReference>
<reference evidence="5 6" key="1">
    <citation type="submission" date="2023-03" db="EMBL/GenBank/DDBJ databases">
        <title>Complete genome sequences of several Auritidibacter ignavus strains isolated from ear infections.</title>
        <authorList>
            <person name="Baehr T."/>
            <person name="Baumhoegger A.M."/>
        </authorList>
    </citation>
    <scope>NUCLEOTIDE SEQUENCE [LARGE SCALE GENOMIC DNA]</scope>
    <source>
        <strain evidence="5 6">BABAE-6</strain>
    </source>
</reference>
<dbReference type="Pfam" id="PF00196">
    <property type="entry name" value="GerE"/>
    <property type="match status" value="1"/>
</dbReference>
<evidence type="ECO:0000256" key="3">
    <source>
        <dbReference type="ARBA" id="ARBA00023163"/>
    </source>
</evidence>
<dbReference type="InterPro" id="IPR016032">
    <property type="entry name" value="Sig_transdc_resp-reg_C-effctor"/>
</dbReference>
<dbReference type="GO" id="GO:0003677">
    <property type="term" value="F:DNA binding"/>
    <property type="evidence" value="ECO:0007669"/>
    <property type="project" value="UniProtKB-KW"/>
</dbReference>
<organism evidence="5 6">
    <name type="scientific">Auritidibacter ignavus</name>
    <dbReference type="NCBI Taxonomy" id="678932"/>
    <lineage>
        <taxon>Bacteria</taxon>
        <taxon>Bacillati</taxon>
        <taxon>Actinomycetota</taxon>
        <taxon>Actinomycetes</taxon>
        <taxon>Micrococcales</taxon>
        <taxon>Micrococcaceae</taxon>
        <taxon>Auritidibacter</taxon>
    </lineage>
</organism>
<dbReference type="EMBL" id="CP122566">
    <property type="protein sequence ID" value="WGH92624.1"/>
    <property type="molecule type" value="Genomic_DNA"/>
</dbReference>
<gene>
    <name evidence="5" type="ORF">QDX21_10000</name>
</gene>
<accession>A0AAJ6DBP3</accession>
<keyword evidence="3" id="KW-0804">Transcription</keyword>